<dbReference type="InterPro" id="IPR036396">
    <property type="entry name" value="Cyt_P450_sf"/>
</dbReference>
<dbReference type="AlphaFoldDB" id="A0A9N9DZP2"/>
<dbReference type="Proteomes" id="UP000789375">
    <property type="component" value="Unassembled WGS sequence"/>
</dbReference>
<evidence type="ECO:0000313" key="8">
    <source>
        <dbReference type="Proteomes" id="UP000789375"/>
    </source>
</evidence>
<dbReference type="InterPro" id="IPR001128">
    <property type="entry name" value="Cyt_P450"/>
</dbReference>
<evidence type="ECO:0000256" key="1">
    <source>
        <dbReference type="ARBA" id="ARBA00010617"/>
    </source>
</evidence>
<accession>A0A9N9DZP2</accession>
<gene>
    <name evidence="7" type="ORF">FMOSSE_LOCUS11666</name>
</gene>
<dbReference type="GO" id="GO:0016705">
    <property type="term" value="F:oxidoreductase activity, acting on paired donors, with incorporation or reduction of molecular oxygen"/>
    <property type="evidence" value="ECO:0007669"/>
    <property type="project" value="InterPro"/>
</dbReference>
<keyword evidence="2 5" id="KW-0479">Metal-binding</keyword>
<keyword evidence="3 6" id="KW-0560">Oxidoreductase</keyword>
<evidence type="ECO:0000256" key="5">
    <source>
        <dbReference type="PIRSR" id="PIRSR602401-1"/>
    </source>
</evidence>
<feature type="binding site" description="axial binding residue" evidence="5">
    <location>
        <position position="432"/>
    </location>
    <ligand>
        <name>heme</name>
        <dbReference type="ChEBI" id="CHEBI:30413"/>
    </ligand>
    <ligandPart>
        <name>Fe</name>
        <dbReference type="ChEBI" id="CHEBI:18248"/>
    </ligandPart>
</feature>
<dbReference type="PRINTS" id="PR00463">
    <property type="entry name" value="EP450I"/>
</dbReference>
<dbReference type="Pfam" id="PF00067">
    <property type="entry name" value="p450"/>
    <property type="match status" value="1"/>
</dbReference>
<comment type="similarity">
    <text evidence="1 6">Belongs to the cytochrome P450 family.</text>
</comment>
<dbReference type="GO" id="GO:0020037">
    <property type="term" value="F:heme binding"/>
    <property type="evidence" value="ECO:0007669"/>
    <property type="project" value="InterPro"/>
</dbReference>
<comment type="caution">
    <text evidence="7">The sequence shown here is derived from an EMBL/GenBank/DDBJ whole genome shotgun (WGS) entry which is preliminary data.</text>
</comment>
<keyword evidence="8" id="KW-1185">Reference proteome</keyword>
<evidence type="ECO:0000313" key="7">
    <source>
        <dbReference type="EMBL" id="CAG8655185.1"/>
    </source>
</evidence>
<keyword evidence="4 5" id="KW-0408">Iron</keyword>
<proteinExistence type="inferred from homology"/>
<organism evidence="7 8">
    <name type="scientific">Funneliformis mosseae</name>
    <name type="common">Endomycorrhizal fungus</name>
    <name type="synonym">Glomus mosseae</name>
    <dbReference type="NCBI Taxonomy" id="27381"/>
    <lineage>
        <taxon>Eukaryota</taxon>
        <taxon>Fungi</taxon>
        <taxon>Fungi incertae sedis</taxon>
        <taxon>Mucoromycota</taxon>
        <taxon>Glomeromycotina</taxon>
        <taxon>Glomeromycetes</taxon>
        <taxon>Glomerales</taxon>
        <taxon>Glomeraceae</taxon>
        <taxon>Funneliformis</taxon>
    </lineage>
</organism>
<reference evidence="7" key="1">
    <citation type="submission" date="2021-06" db="EMBL/GenBank/DDBJ databases">
        <authorList>
            <person name="Kallberg Y."/>
            <person name="Tangrot J."/>
            <person name="Rosling A."/>
        </authorList>
    </citation>
    <scope>NUCLEOTIDE SEQUENCE</scope>
    <source>
        <strain evidence="7">87-6 pot B 2015</strain>
    </source>
</reference>
<dbReference type="EMBL" id="CAJVPP010004773">
    <property type="protein sequence ID" value="CAG8655185.1"/>
    <property type="molecule type" value="Genomic_DNA"/>
</dbReference>
<keyword evidence="6" id="KW-0503">Monooxygenase</keyword>
<dbReference type="PANTHER" id="PTHR24296">
    <property type="entry name" value="CYTOCHROME P450"/>
    <property type="match status" value="1"/>
</dbReference>
<name>A0A9N9DZP2_FUNMO</name>
<evidence type="ECO:0000256" key="2">
    <source>
        <dbReference type="ARBA" id="ARBA00022723"/>
    </source>
</evidence>
<dbReference type="SUPFAM" id="SSF48264">
    <property type="entry name" value="Cytochrome P450"/>
    <property type="match status" value="1"/>
</dbReference>
<dbReference type="PRINTS" id="PR00385">
    <property type="entry name" value="P450"/>
</dbReference>
<dbReference type="GO" id="GO:0004497">
    <property type="term" value="F:monooxygenase activity"/>
    <property type="evidence" value="ECO:0007669"/>
    <property type="project" value="UniProtKB-KW"/>
</dbReference>
<dbReference type="Gene3D" id="1.10.630.10">
    <property type="entry name" value="Cytochrome P450"/>
    <property type="match status" value="1"/>
</dbReference>
<keyword evidence="5 6" id="KW-0349">Heme</keyword>
<sequence length="487" mass="55707">MLSITTFILLGILGLFLYLLVKYPDKSIGTNERPDLVGPRGLPIIGNLIGIYLKGFTNFNYENLTKYGPNATSTSLGFGRLIAINDPECIEYVMKTNFENYIKPNLLKEALNDVLGDEKCGDSNENWRAIYLTQKIFVKLFEEDTKKLLNIMEAKVQSGETFDLQQLFFRFTLDTFLKITFGLDKNSFADPEEPVRFAMAFDSVQATIDGRFLNPFWKFTEIFSEGGRKMRANCKYLSEFAYKIIKKRRNDPKALKNPKDILNIFMNAKLEDGQYLTDKELRDIILNLIIAGRDTTAQTLSWMMYNVMVNPAIEQKMVNEINTLLSNEKPIPKYEDVKQFEFVQATLYETLRLHPSVPGSVKYCLGNDVLPNGTPVNAGELVIMSAWAMGRDERIWGADAKIFDPERFIKDKNGLKPSQYKFVSFNCGPRLCLGQNFATIEFMTLTTSLLRKYQFEIMPGQKSPPDFGNSVTLPMKDPLLVKVYRRN</sequence>
<dbReference type="PROSITE" id="PS00086">
    <property type="entry name" value="CYTOCHROME_P450"/>
    <property type="match status" value="1"/>
</dbReference>
<evidence type="ECO:0000256" key="3">
    <source>
        <dbReference type="ARBA" id="ARBA00023002"/>
    </source>
</evidence>
<dbReference type="InterPro" id="IPR017972">
    <property type="entry name" value="Cyt_P450_CS"/>
</dbReference>
<protein>
    <submittedName>
        <fullName evidence="7">15461_t:CDS:1</fullName>
    </submittedName>
</protein>
<comment type="cofactor">
    <cofactor evidence="5">
        <name>heme</name>
        <dbReference type="ChEBI" id="CHEBI:30413"/>
    </cofactor>
</comment>
<evidence type="ECO:0000256" key="6">
    <source>
        <dbReference type="RuleBase" id="RU000461"/>
    </source>
</evidence>
<dbReference type="GO" id="GO:0005506">
    <property type="term" value="F:iron ion binding"/>
    <property type="evidence" value="ECO:0007669"/>
    <property type="project" value="InterPro"/>
</dbReference>
<dbReference type="GO" id="GO:0006629">
    <property type="term" value="P:lipid metabolic process"/>
    <property type="evidence" value="ECO:0007669"/>
    <property type="project" value="UniProtKB-ARBA"/>
</dbReference>
<evidence type="ECO:0000256" key="4">
    <source>
        <dbReference type="ARBA" id="ARBA00023004"/>
    </source>
</evidence>
<dbReference type="InterPro" id="IPR002401">
    <property type="entry name" value="Cyt_P450_E_grp-I"/>
</dbReference>